<dbReference type="Pfam" id="PF13476">
    <property type="entry name" value="AAA_23"/>
    <property type="match status" value="1"/>
</dbReference>
<dbReference type="AlphaFoldDB" id="A0A2H9MML0"/>
<organism evidence="4 7">
    <name type="scientific">Huberarchaeum crystalense</name>
    <dbReference type="NCBI Taxonomy" id="2014257"/>
    <lineage>
        <taxon>Archaea</taxon>
        <taxon>Candidatus Huberarchaeota</taxon>
        <taxon>Candidatus Huberarchaeia</taxon>
        <taxon>Candidatus Huberarchaeales</taxon>
        <taxon>Candidatus Huberarchaeaceae</taxon>
        <taxon>Candidatus Huberarchaeum</taxon>
    </lineage>
</organism>
<feature type="domain" description="Rad50/SbcC-type AAA" evidence="3">
    <location>
        <begin position="34"/>
        <end position="256"/>
    </location>
</feature>
<dbReference type="GO" id="GO:0016887">
    <property type="term" value="F:ATP hydrolysis activity"/>
    <property type="evidence" value="ECO:0007669"/>
    <property type="project" value="InterPro"/>
</dbReference>
<feature type="coiled-coil region" evidence="2">
    <location>
        <begin position="594"/>
        <end position="625"/>
    </location>
</feature>
<evidence type="ECO:0000313" key="4">
    <source>
        <dbReference type="EMBL" id="PIV89615.1"/>
    </source>
</evidence>
<protein>
    <recommendedName>
        <fullName evidence="3">Rad50/SbcC-type AAA domain-containing protein</fullName>
    </recommendedName>
</protein>
<comment type="caution">
    <text evidence="4">The sequence shown here is derived from an EMBL/GenBank/DDBJ whole genome shotgun (WGS) entry which is preliminary data.</text>
</comment>
<evidence type="ECO:0000313" key="6">
    <source>
        <dbReference type="Proteomes" id="UP000228888"/>
    </source>
</evidence>
<feature type="coiled-coil region" evidence="2">
    <location>
        <begin position="411"/>
        <end position="438"/>
    </location>
</feature>
<proteinExistence type="predicted"/>
<dbReference type="PANTHER" id="PTHR32114:SF2">
    <property type="entry name" value="ABC TRANSPORTER ABCH.3"/>
    <property type="match status" value="1"/>
</dbReference>
<dbReference type="Proteomes" id="UP000228989">
    <property type="component" value="Unassembled WGS sequence"/>
</dbReference>
<dbReference type="Proteomes" id="UP000228888">
    <property type="component" value="Unassembled WGS sequence"/>
</dbReference>
<dbReference type="EMBL" id="PFFF01000041">
    <property type="protein sequence ID" value="PIV89615.1"/>
    <property type="molecule type" value="Genomic_DNA"/>
</dbReference>
<feature type="coiled-coil region" evidence="2">
    <location>
        <begin position="668"/>
        <end position="702"/>
    </location>
</feature>
<dbReference type="InterPro" id="IPR038729">
    <property type="entry name" value="Rad50/SbcC_AAA"/>
</dbReference>
<dbReference type="Gene3D" id="1.10.287.510">
    <property type="entry name" value="Helix hairpin bin"/>
    <property type="match status" value="1"/>
</dbReference>
<dbReference type="GO" id="GO:0006302">
    <property type="term" value="P:double-strand break repair"/>
    <property type="evidence" value="ECO:0007669"/>
    <property type="project" value="InterPro"/>
</dbReference>
<dbReference type="PANTHER" id="PTHR32114">
    <property type="entry name" value="ABC TRANSPORTER ABCH.3"/>
    <property type="match status" value="1"/>
</dbReference>
<name>A0A2H9MML0_HUBC1</name>
<dbReference type="SUPFAM" id="SSF75712">
    <property type="entry name" value="Rad50 coiled-coil Zn hook"/>
    <property type="match status" value="1"/>
</dbReference>
<evidence type="ECO:0000256" key="2">
    <source>
        <dbReference type="SAM" id="Coils"/>
    </source>
</evidence>
<keyword evidence="1 2" id="KW-0175">Coiled coil</keyword>
<evidence type="ECO:0000259" key="3">
    <source>
        <dbReference type="Pfam" id="PF13476"/>
    </source>
</evidence>
<reference evidence="4" key="2">
    <citation type="submission" date="2017-09" db="EMBL/GenBank/DDBJ databases">
        <title>Depth-based differentiation of microbial function through sediment-hosted aquifers and enrichment of novel symbionts in the deep terrestrial subsurface.</title>
        <authorList>
            <person name="Probst A.J."/>
            <person name="Ladd B."/>
            <person name="Jarett J.K."/>
            <person name="Geller-Mcgrath D.E."/>
            <person name="Sieber C.M."/>
            <person name="Emerson J.B."/>
            <person name="Anantharaman K."/>
            <person name="Thomas B.C."/>
            <person name="Malmstrom R."/>
            <person name="Stieglmeier M."/>
            <person name="Klingl A."/>
            <person name="Woyke T."/>
            <person name="Ryan C.M."/>
            <person name="Banfield J.F."/>
        </authorList>
    </citation>
    <scope>NUCLEOTIDE SEQUENCE [LARGE SCALE GENOMIC DNA]</scope>
    <source>
        <strain evidence="4">CG17_big_fil_post_rev_8_21_14_2_50_31_73</strain>
        <strain evidence="5">CG_4_9_14_3_um_filter_31_125</strain>
    </source>
</reference>
<evidence type="ECO:0000313" key="7">
    <source>
        <dbReference type="Proteomes" id="UP000228989"/>
    </source>
</evidence>
<sequence>MVCGAQTKKLRDANTIYYMYSHTNKTQKNMIIERIYLKNIRSYAEADFCFSPNITLIQGPVGVGKTTLLMAIGFALFGNSIGRGILSRLLKKDAERGNIIIEIEQNNQKYTISRTIKRKKTQIMQEEAYIITNNKKTILSPTEINARITAILNIKNISSSSPIFYVVQDKIKQILYSNEEERMNMVRDIFNIKKYQQCRENKKYIGRDMGQEIALLKKDVEQLNDIKKQAENLEQEKENLEIKLKKQAASITKLKQIFLDINIKYEKMQKNLGGAEKNKQQLLTLQKNLSFLEKDNNNTKNNILSLDKQIKQMNDSKTKIEIKPAENFALLKIKQNEIHYQKDKLNQQIVKYQTQFEEISKQKNKLLEDIRHQGMLVAETNKKISECQIYIKEVEEKYFRIFGEEVDIEKINRISESRKNLQIENNRLTKEREILKGKEQILNTILKNLEKQRTEISGAKSICPICESILQDSRKTDLLKNININIKNSITELKKINDKIKESETEKDKKTELLKDIESINKELFIIKYNEITELNISIEDLKTKAKNIKNENEEISEKQLWLQEQIKQKHQNTILITKEEKNIVEILEKNKNALLLAEKIKILEEQKEKEKQRYNQTIDEIQKITEGCQKIGVVLQPISITLNEDLKKVQTEKQAMQTEIEGAQYLMGKIEQLMTNIKKDIEKIKRDKINLELQKKVKEQKEQIIYWMDNVFIKILNTIETRVTEEILKNFEVLFRKYFKMLLQNSDFLVEIDQKFTPIFSVDDSVFLFEDLSGGEKTAAALSYYLTLAVLLEKYGISALKGILILDEPTTGFGPEQIQNMQKVFSLLPLKQIIIVSHESDFEKSAQHIIKLCKNNNQSYIVC</sequence>
<gene>
    <name evidence="5" type="ORF">CO124_00190</name>
    <name evidence="4" type="ORF">COW47_01770</name>
</gene>
<accession>A0A2H9MML0</accession>
<dbReference type="Gene3D" id="3.40.50.300">
    <property type="entry name" value="P-loop containing nucleotide triphosphate hydrolases"/>
    <property type="match status" value="2"/>
</dbReference>
<reference evidence="6 7" key="1">
    <citation type="submission" date="2017-09" db="EMBL/GenBank/DDBJ databases">
        <title>Depth-based differentiation of microbial function through sediment-hosted aquifers and enrichment of novel symbionts in the deep terrestrial subsurface.</title>
        <authorList>
            <person name="Probst A.J."/>
            <person name="Ladd B."/>
            <person name="Jarett J.K."/>
            <person name="Geller-Mcgrath D.E."/>
            <person name="Sieber C.M.K."/>
            <person name="Emerson J.B."/>
            <person name="Anantharaman K."/>
            <person name="Thomas B.C."/>
            <person name="Malmstrom R."/>
            <person name="Stieglmeier M."/>
            <person name="Klingl A."/>
            <person name="Woyke T."/>
            <person name="Ryan C.M."/>
            <person name="Banfield J.F."/>
        </authorList>
    </citation>
    <scope>NUCLEOTIDE SEQUENCE [LARGE SCALE GENOMIC DNA]</scope>
</reference>
<feature type="coiled-coil region" evidence="2">
    <location>
        <begin position="479"/>
        <end position="559"/>
    </location>
</feature>
<feature type="coiled-coil region" evidence="2">
    <location>
        <begin position="213"/>
        <end position="316"/>
    </location>
</feature>
<dbReference type="SUPFAM" id="SSF52540">
    <property type="entry name" value="P-loop containing nucleoside triphosphate hydrolases"/>
    <property type="match status" value="1"/>
</dbReference>
<evidence type="ECO:0000256" key="1">
    <source>
        <dbReference type="ARBA" id="ARBA00023054"/>
    </source>
</evidence>
<evidence type="ECO:0000313" key="5">
    <source>
        <dbReference type="EMBL" id="PJB04507.1"/>
    </source>
</evidence>
<dbReference type="InterPro" id="IPR027417">
    <property type="entry name" value="P-loop_NTPase"/>
</dbReference>
<dbReference type="EMBL" id="PFUW01000003">
    <property type="protein sequence ID" value="PJB04507.1"/>
    <property type="molecule type" value="Genomic_DNA"/>
</dbReference>
<accession>A0A2H9QT45</accession>
<feature type="coiled-coil region" evidence="2">
    <location>
        <begin position="342"/>
        <end position="369"/>
    </location>
</feature>